<reference evidence="1 2" key="1">
    <citation type="journal article" date="2011" name="Int. J. Syst. Evol. Microbiol.">
        <title>Zhongshania antarctica gen. nov., sp. nov. and Zhongshania guokunii sp. nov., gammaproteobacteria respectively isolated from coastal attached (fast) ice and surface seawater of the Antarctic.</title>
        <authorList>
            <person name="Li H.J."/>
            <person name="Zhang X.Y."/>
            <person name="Chen C.X."/>
            <person name="Zhang Y.J."/>
            <person name="Gao Z.M."/>
            <person name="Yu Y."/>
            <person name="Chen X.L."/>
            <person name="Chen B."/>
            <person name="Zhang Y.Z."/>
        </authorList>
    </citation>
    <scope>NUCLEOTIDE SEQUENCE [LARGE SCALE GENOMIC DNA]</scope>
    <source>
        <strain evidence="1 2">15-R06ZXC-3</strain>
    </source>
</reference>
<proteinExistence type="predicted"/>
<dbReference type="EMBL" id="JBFRYC010000001">
    <property type="protein sequence ID" value="MEX1660337.1"/>
    <property type="molecule type" value="Genomic_DNA"/>
</dbReference>
<evidence type="ECO:0000313" key="2">
    <source>
        <dbReference type="Proteomes" id="UP001557465"/>
    </source>
</evidence>
<name>A0ABV3TFD1_9RHOB</name>
<keyword evidence="2" id="KW-1185">Reference proteome</keyword>
<protein>
    <recommendedName>
        <fullName evidence="3">Methionyl-tRNA formyltransferase</fullName>
    </recommendedName>
</protein>
<evidence type="ECO:0008006" key="3">
    <source>
        <dbReference type="Google" id="ProtNLM"/>
    </source>
</evidence>
<accession>A0ABV3TFD1</accession>
<evidence type="ECO:0000313" key="1">
    <source>
        <dbReference type="EMBL" id="MEX1660337.1"/>
    </source>
</evidence>
<sequence length="74" mass="8318">MARVSKLQEREQGRTSVHQDVDATYHVFEIAGEIYLQIDTYGSPERAFPAKVSQSLQFGPEGIDALRKILSKLP</sequence>
<dbReference type="RefSeq" id="WP_368390680.1">
    <property type="nucleotide sequence ID" value="NZ_JBFRYC010000001.1"/>
</dbReference>
<gene>
    <name evidence="1" type="ORF">AB4874_01555</name>
</gene>
<organism evidence="1 2">
    <name type="scientific">Thioclava arctica</name>
    <dbReference type="NCBI Taxonomy" id="3238301"/>
    <lineage>
        <taxon>Bacteria</taxon>
        <taxon>Pseudomonadati</taxon>
        <taxon>Pseudomonadota</taxon>
        <taxon>Alphaproteobacteria</taxon>
        <taxon>Rhodobacterales</taxon>
        <taxon>Paracoccaceae</taxon>
        <taxon>Thioclava</taxon>
    </lineage>
</organism>
<dbReference type="Proteomes" id="UP001557465">
    <property type="component" value="Unassembled WGS sequence"/>
</dbReference>
<comment type="caution">
    <text evidence="1">The sequence shown here is derived from an EMBL/GenBank/DDBJ whole genome shotgun (WGS) entry which is preliminary data.</text>
</comment>